<dbReference type="EMBL" id="CP006842">
    <property type="protein sequence ID" value="AHW64230.1"/>
    <property type="molecule type" value="Genomic_DNA"/>
</dbReference>
<gene>
    <name evidence="3" type="ORF">CGLY_08925</name>
</gene>
<evidence type="ECO:0000313" key="3">
    <source>
        <dbReference type="EMBL" id="AHW64230.1"/>
    </source>
</evidence>
<evidence type="ECO:0000256" key="1">
    <source>
        <dbReference type="SAM" id="SignalP"/>
    </source>
</evidence>
<proteinExistence type="predicted"/>
<dbReference type="Proteomes" id="UP000023703">
    <property type="component" value="Chromosome"/>
</dbReference>
<protein>
    <submittedName>
        <fullName evidence="3">Putative secreted protein</fullName>
    </submittedName>
</protein>
<dbReference type="HOGENOM" id="CLU_1701321_0_0_11"/>
<dbReference type="Pfam" id="PF03724">
    <property type="entry name" value="META"/>
    <property type="match status" value="1"/>
</dbReference>
<dbReference type="KEGG" id="cgy:CGLY_08925"/>
<evidence type="ECO:0000313" key="4">
    <source>
        <dbReference type="Proteomes" id="UP000023703"/>
    </source>
</evidence>
<dbReference type="eggNOG" id="ENOG5031YSP">
    <property type="taxonomic scope" value="Bacteria"/>
</dbReference>
<feature type="domain" description="DUF306" evidence="2">
    <location>
        <begin position="59"/>
        <end position="109"/>
    </location>
</feature>
<sequence>MTLTRKVLTGAVAALAVVGLAGTPTAAAQPEIPGSSLPSLPSLPAVPFTGTWVDANPTGGATITFDQGRISGTDGCNGIGSAYTVTGNVADVDPFLSTMMACTGPWSQWLQGVSTIHHYGAVLVVHGDDGGVLGVLRPAV</sequence>
<dbReference type="OrthoDB" id="4990393at2"/>
<accession>X5E9Z7</accession>
<dbReference type="AlphaFoldDB" id="X5E9Z7"/>
<keyword evidence="4" id="KW-1185">Reference proteome</keyword>
<dbReference type="Gene3D" id="2.40.128.270">
    <property type="match status" value="1"/>
</dbReference>
<dbReference type="STRING" id="1404245.CGLY_08925"/>
<dbReference type="InterPro" id="IPR038670">
    <property type="entry name" value="HslJ-like_sf"/>
</dbReference>
<dbReference type="InterPro" id="IPR005184">
    <property type="entry name" value="DUF306_Meta_HslJ"/>
</dbReference>
<organism evidence="3 4">
    <name type="scientific">Corynebacterium glyciniphilum AJ 3170</name>
    <dbReference type="NCBI Taxonomy" id="1404245"/>
    <lineage>
        <taxon>Bacteria</taxon>
        <taxon>Bacillati</taxon>
        <taxon>Actinomycetota</taxon>
        <taxon>Actinomycetes</taxon>
        <taxon>Mycobacteriales</taxon>
        <taxon>Corynebacteriaceae</taxon>
        <taxon>Corynebacterium</taxon>
    </lineage>
</organism>
<name>X5E9Z7_9CORY</name>
<reference evidence="3 4" key="1">
    <citation type="journal article" date="2015" name="Int. J. Syst. Evol. Microbiol.">
        <title>Revisiting Corynebacterium glyciniphilum (ex Kubota et al., 1972) sp. nov., nom. rev., isolated from putrefied banana.</title>
        <authorList>
            <person name="Al-Dilaimi A."/>
            <person name="Bednarz H."/>
            <person name="Lomker A."/>
            <person name="Niehaus K."/>
            <person name="Kalinowski J."/>
            <person name="Ruckert C."/>
        </authorList>
    </citation>
    <scope>NUCLEOTIDE SEQUENCE [LARGE SCALE GENOMIC DNA]</scope>
    <source>
        <strain evidence="3">AJ 3170</strain>
    </source>
</reference>
<feature type="chain" id="PRO_5004955693" evidence="1">
    <location>
        <begin position="29"/>
        <end position="140"/>
    </location>
</feature>
<evidence type="ECO:0000259" key="2">
    <source>
        <dbReference type="Pfam" id="PF03724"/>
    </source>
</evidence>
<keyword evidence="1" id="KW-0732">Signal</keyword>
<feature type="signal peptide" evidence="1">
    <location>
        <begin position="1"/>
        <end position="28"/>
    </location>
</feature>